<evidence type="ECO:0000256" key="1">
    <source>
        <dbReference type="SAM" id="MobiDB-lite"/>
    </source>
</evidence>
<dbReference type="Proteomes" id="UP000001194">
    <property type="component" value="Unassembled WGS sequence"/>
</dbReference>
<dbReference type="AlphaFoldDB" id="B0E207"/>
<keyword evidence="3" id="KW-0732">Signal</keyword>
<protein>
    <submittedName>
        <fullName evidence="4">Predicted protein</fullName>
    </submittedName>
</protein>
<feature type="chain" id="PRO_5002749638" evidence="3">
    <location>
        <begin position="26"/>
        <end position="482"/>
    </location>
</feature>
<feature type="signal peptide" evidence="3">
    <location>
        <begin position="1"/>
        <end position="25"/>
    </location>
</feature>
<gene>
    <name evidence="4" type="ORF">LACBIDRAFT_335331</name>
</gene>
<dbReference type="KEGG" id="lbc:LACBIDRAFT_335331"/>
<feature type="compositionally biased region" description="Basic and acidic residues" evidence="1">
    <location>
        <begin position="351"/>
        <end position="377"/>
    </location>
</feature>
<sequence length="482" mass="51782">MPRSSSALQLPALFVLTITFTSTFAQTNRIFQWQFANNVLSTSLPTCVPFSIIVKPFNVKLNNTSGVPPYYMIAFATGGTPSTTLIGTNNRTLSWTVTEPVDSTGSAGGIPPQLFHVIAGQTTQCVIAPSTTPEFTVTSNVTNGLTTCQPWGLSVKGGVPPYNLTLAAVNSPIVTNVTLPFGDDHFTYINRADPGTQLLVLGDGQQEPQYYLPKLYFTGSTDTDCVGLVSSSGNSTIIQEQQEAAASAAGLREQKKKTSIIVGVSVSLGTLLFFGGLTAIVFLRRRDGNKLKPRQFHMEDSIQRDSTNRVPSLVSSMISEKRLPALPISSLPRRTASTSKISLSYPTTQEVLRDISSRPDELGDSRRSHQPSSDRSHRNFAIAGFPAQPRRKAAKFAIGTSVPEYPHEIPLSELGRISDTPSINGPRGSNPLATFIPGSITKACQIGKSLTTTSNILVLTGGHQFLPTFDVCSDATSAMRVL</sequence>
<evidence type="ECO:0000313" key="5">
    <source>
        <dbReference type="Proteomes" id="UP000001194"/>
    </source>
</evidence>
<dbReference type="GeneID" id="6085887"/>
<dbReference type="HOGENOM" id="CLU_033917_1_0_1"/>
<evidence type="ECO:0000256" key="2">
    <source>
        <dbReference type="SAM" id="Phobius"/>
    </source>
</evidence>
<dbReference type="EMBL" id="DS547173">
    <property type="protein sequence ID" value="EDQ99111.1"/>
    <property type="molecule type" value="Genomic_DNA"/>
</dbReference>
<proteinExistence type="predicted"/>
<evidence type="ECO:0000313" key="4">
    <source>
        <dbReference type="EMBL" id="EDQ99111.1"/>
    </source>
</evidence>
<feature type="transmembrane region" description="Helical" evidence="2">
    <location>
        <begin position="260"/>
        <end position="283"/>
    </location>
</feature>
<dbReference type="OrthoDB" id="2527908at2759"/>
<keyword evidence="2" id="KW-0812">Transmembrane</keyword>
<keyword evidence="5" id="KW-1185">Reference proteome</keyword>
<name>B0E207_LACBS</name>
<evidence type="ECO:0000256" key="3">
    <source>
        <dbReference type="SAM" id="SignalP"/>
    </source>
</evidence>
<reference evidence="4 5" key="1">
    <citation type="journal article" date="2008" name="Nature">
        <title>The genome of Laccaria bicolor provides insights into mycorrhizal symbiosis.</title>
        <authorList>
            <person name="Martin F."/>
            <person name="Aerts A."/>
            <person name="Ahren D."/>
            <person name="Brun A."/>
            <person name="Danchin E.G.J."/>
            <person name="Duchaussoy F."/>
            <person name="Gibon J."/>
            <person name="Kohler A."/>
            <person name="Lindquist E."/>
            <person name="Pereda V."/>
            <person name="Salamov A."/>
            <person name="Shapiro H.J."/>
            <person name="Wuyts J."/>
            <person name="Blaudez D."/>
            <person name="Buee M."/>
            <person name="Brokstein P."/>
            <person name="Canbaeck B."/>
            <person name="Cohen D."/>
            <person name="Courty P.E."/>
            <person name="Coutinho P.M."/>
            <person name="Delaruelle C."/>
            <person name="Detter J.C."/>
            <person name="Deveau A."/>
            <person name="DiFazio S."/>
            <person name="Duplessis S."/>
            <person name="Fraissinet-Tachet L."/>
            <person name="Lucic E."/>
            <person name="Frey-Klett P."/>
            <person name="Fourrey C."/>
            <person name="Feussner I."/>
            <person name="Gay G."/>
            <person name="Grimwood J."/>
            <person name="Hoegger P.J."/>
            <person name="Jain P."/>
            <person name="Kilaru S."/>
            <person name="Labbe J."/>
            <person name="Lin Y.C."/>
            <person name="Legue V."/>
            <person name="Le Tacon F."/>
            <person name="Marmeisse R."/>
            <person name="Melayah D."/>
            <person name="Montanini B."/>
            <person name="Muratet M."/>
            <person name="Nehls U."/>
            <person name="Niculita-Hirzel H."/>
            <person name="Oudot-Le Secq M.P."/>
            <person name="Peter M."/>
            <person name="Quesneville H."/>
            <person name="Rajashekar B."/>
            <person name="Reich M."/>
            <person name="Rouhier N."/>
            <person name="Schmutz J."/>
            <person name="Yin T."/>
            <person name="Chalot M."/>
            <person name="Henrissat B."/>
            <person name="Kuees U."/>
            <person name="Lucas S."/>
            <person name="Van de Peer Y."/>
            <person name="Podila G.K."/>
            <person name="Polle A."/>
            <person name="Pukkila P.J."/>
            <person name="Richardson P.M."/>
            <person name="Rouze P."/>
            <person name="Sanders I.R."/>
            <person name="Stajich J.E."/>
            <person name="Tunlid A."/>
            <person name="Tuskan G."/>
            <person name="Grigoriev I.V."/>
        </authorList>
    </citation>
    <scope>NUCLEOTIDE SEQUENCE [LARGE SCALE GENOMIC DNA]</scope>
    <source>
        <strain evidence="5">S238N-H82 / ATCC MYA-4686</strain>
    </source>
</reference>
<feature type="region of interest" description="Disordered" evidence="1">
    <location>
        <begin position="350"/>
        <end position="383"/>
    </location>
</feature>
<keyword evidence="2" id="KW-0472">Membrane</keyword>
<organism evidence="5">
    <name type="scientific">Laccaria bicolor (strain S238N-H82 / ATCC MYA-4686)</name>
    <name type="common">Bicoloured deceiver</name>
    <name type="synonym">Laccaria laccata var. bicolor</name>
    <dbReference type="NCBI Taxonomy" id="486041"/>
    <lineage>
        <taxon>Eukaryota</taxon>
        <taxon>Fungi</taxon>
        <taxon>Dikarya</taxon>
        <taxon>Basidiomycota</taxon>
        <taxon>Agaricomycotina</taxon>
        <taxon>Agaricomycetes</taxon>
        <taxon>Agaricomycetidae</taxon>
        <taxon>Agaricales</taxon>
        <taxon>Agaricineae</taxon>
        <taxon>Hydnangiaceae</taxon>
        <taxon>Laccaria</taxon>
    </lineage>
</organism>
<accession>B0E207</accession>
<dbReference type="InParanoid" id="B0E207"/>
<dbReference type="RefSeq" id="XP_001890244.1">
    <property type="nucleotide sequence ID" value="XM_001890209.1"/>
</dbReference>
<keyword evidence="2" id="KW-1133">Transmembrane helix</keyword>